<dbReference type="SUPFAM" id="SSF51735">
    <property type="entry name" value="NAD(P)-binding Rossmann-fold domains"/>
    <property type="match status" value="1"/>
</dbReference>
<dbReference type="Proteomes" id="UP001141806">
    <property type="component" value="Unassembled WGS sequence"/>
</dbReference>
<sequence>MESILTVMNKQSMTSSFLEIVVIVGRDSKAILTVARVLASRQGTGRGACKEPRGGARESSSYVGAKLTVVVSARLSGLAALVGVKGYGLWDSNAHKLVISRDIIFNENLLQQDRETSSSNLPKMFKLESLKEIQNQSEEQLTNTEGDETDEEHTKPGIETQGNQRRPKRTTDSPIWLKDYVTAYACITEEHETCTYREAYESNDVSQWSKFVCFAFYAQMLLLLQPEAKVAKLFELSLQTPESAEECIQANYHGTNRVTEALLPILQLSHSPRIVNVSSTFGRQQALIQT</sequence>
<gene>
    <name evidence="5" type="ORF">NE237_008382</name>
</gene>
<dbReference type="GO" id="GO:0016020">
    <property type="term" value="C:membrane"/>
    <property type="evidence" value="ECO:0007669"/>
    <property type="project" value="TreeGrafter"/>
</dbReference>
<comment type="caution">
    <text evidence="5">The sequence shown here is derived from an EMBL/GenBank/DDBJ whole genome shotgun (WGS) entry which is preliminary data.</text>
</comment>
<dbReference type="Gene3D" id="3.40.50.720">
    <property type="entry name" value="NAD(P)-binding Rossmann-like Domain"/>
    <property type="match status" value="1"/>
</dbReference>
<comment type="similarity">
    <text evidence="1">Belongs to the short-chain dehydrogenases/reductases (SDR) family.</text>
</comment>
<protein>
    <submittedName>
        <fullName evidence="5">Uncharacterized protein</fullName>
    </submittedName>
</protein>
<organism evidence="5 6">
    <name type="scientific">Protea cynaroides</name>
    <dbReference type="NCBI Taxonomy" id="273540"/>
    <lineage>
        <taxon>Eukaryota</taxon>
        <taxon>Viridiplantae</taxon>
        <taxon>Streptophyta</taxon>
        <taxon>Embryophyta</taxon>
        <taxon>Tracheophyta</taxon>
        <taxon>Spermatophyta</taxon>
        <taxon>Magnoliopsida</taxon>
        <taxon>Proteales</taxon>
        <taxon>Proteaceae</taxon>
        <taxon>Protea</taxon>
    </lineage>
</organism>
<keyword evidence="3" id="KW-0560">Oxidoreductase</keyword>
<name>A0A9Q0KVI4_9MAGN</name>
<proteinExistence type="inferred from homology"/>
<evidence type="ECO:0000313" key="5">
    <source>
        <dbReference type="EMBL" id="KAJ4977602.1"/>
    </source>
</evidence>
<feature type="region of interest" description="Disordered" evidence="4">
    <location>
        <begin position="136"/>
        <end position="171"/>
    </location>
</feature>
<evidence type="ECO:0000313" key="6">
    <source>
        <dbReference type="Proteomes" id="UP001141806"/>
    </source>
</evidence>
<evidence type="ECO:0000256" key="3">
    <source>
        <dbReference type="ARBA" id="ARBA00023002"/>
    </source>
</evidence>
<accession>A0A9Q0KVI4</accession>
<dbReference type="PANTHER" id="PTHR43490:SF73">
    <property type="entry name" value="OS07G0685800 PROTEIN"/>
    <property type="match status" value="1"/>
</dbReference>
<dbReference type="AlphaFoldDB" id="A0A9Q0KVI4"/>
<dbReference type="EMBL" id="JAMYWD010000002">
    <property type="protein sequence ID" value="KAJ4977602.1"/>
    <property type="molecule type" value="Genomic_DNA"/>
</dbReference>
<dbReference type="InterPro" id="IPR036291">
    <property type="entry name" value="NAD(P)-bd_dom_sf"/>
</dbReference>
<dbReference type="GO" id="GO:0016491">
    <property type="term" value="F:oxidoreductase activity"/>
    <property type="evidence" value="ECO:0007669"/>
    <property type="project" value="UniProtKB-KW"/>
</dbReference>
<keyword evidence="2" id="KW-0521">NADP</keyword>
<keyword evidence="6" id="KW-1185">Reference proteome</keyword>
<evidence type="ECO:0000256" key="4">
    <source>
        <dbReference type="SAM" id="MobiDB-lite"/>
    </source>
</evidence>
<reference evidence="5" key="1">
    <citation type="journal article" date="2023" name="Plant J.">
        <title>The genome of the king protea, Protea cynaroides.</title>
        <authorList>
            <person name="Chang J."/>
            <person name="Duong T.A."/>
            <person name="Schoeman C."/>
            <person name="Ma X."/>
            <person name="Roodt D."/>
            <person name="Barker N."/>
            <person name="Li Z."/>
            <person name="Van de Peer Y."/>
            <person name="Mizrachi E."/>
        </authorList>
    </citation>
    <scope>NUCLEOTIDE SEQUENCE</scope>
    <source>
        <tissue evidence="5">Young leaves</tissue>
    </source>
</reference>
<evidence type="ECO:0000256" key="2">
    <source>
        <dbReference type="ARBA" id="ARBA00022857"/>
    </source>
</evidence>
<dbReference type="PANTHER" id="PTHR43490">
    <property type="entry name" value="(+)-NEOMENTHOL DEHYDROGENASE"/>
    <property type="match status" value="1"/>
</dbReference>
<dbReference type="OrthoDB" id="411615at2759"/>
<evidence type="ECO:0000256" key="1">
    <source>
        <dbReference type="ARBA" id="ARBA00006484"/>
    </source>
</evidence>